<dbReference type="GO" id="GO:0042626">
    <property type="term" value="F:ATPase-coupled transmembrane transporter activity"/>
    <property type="evidence" value="ECO:0007669"/>
    <property type="project" value="TreeGrafter"/>
</dbReference>
<dbReference type="GO" id="GO:0043190">
    <property type="term" value="C:ATP-binding cassette (ABC) transporter complex"/>
    <property type="evidence" value="ECO:0007669"/>
    <property type="project" value="TreeGrafter"/>
</dbReference>
<dbReference type="PANTHER" id="PTHR43553">
    <property type="entry name" value="HEAVY METAL TRANSPORTER"/>
    <property type="match status" value="1"/>
</dbReference>
<gene>
    <name evidence="5" type="ORF">S06H3_64766</name>
</gene>
<keyword evidence="1" id="KW-0813">Transport</keyword>
<feature type="non-terminal residue" evidence="5">
    <location>
        <position position="112"/>
    </location>
</feature>
<organism evidence="5">
    <name type="scientific">marine sediment metagenome</name>
    <dbReference type="NCBI Taxonomy" id="412755"/>
    <lineage>
        <taxon>unclassified sequences</taxon>
        <taxon>metagenomes</taxon>
        <taxon>ecological metagenomes</taxon>
    </lineage>
</organism>
<evidence type="ECO:0000313" key="5">
    <source>
        <dbReference type="EMBL" id="GAI62470.1"/>
    </source>
</evidence>
<proteinExistence type="predicted"/>
<protein>
    <recommendedName>
        <fullName evidence="4">ABC transporter domain-containing protein</fullName>
    </recommendedName>
</protein>
<dbReference type="InterPro" id="IPR015856">
    <property type="entry name" value="ABC_transpr_CbiO/EcfA_su"/>
</dbReference>
<keyword evidence="3" id="KW-0067">ATP-binding</keyword>
<name>X1RH71_9ZZZZ</name>
<accession>X1RH71</accession>
<evidence type="ECO:0000256" key="3">
    <source>
        <dbReference type="ARBA" id="ARBA00022840"/>
    </source>
</evidence>
<dbReference type="EMBL" id="BARV01043361">
    <property type="protein sequence ID" value="GAI62470.1"/>
    <property type="molecule type" value="Genomic_DNA"/>
</dbReference>
<dbReference type="SUPFAM" id="SSF52540">
    <property type="entry name" value="P-loop containing nucleoside triphosphate hydrolases"/>
    <property type="match status" value="1"/>
</dbReference>
<evidence type="ECO:0000256" key="1">
    <source>
        <dbReference type="ARBA" id="ARBA00022448"/>
    </source>
</evidence>
<evidence type="ECO:0000256" key="2">
    <source>
        <dbReference type="ARBA" id="ARBA00022741"/>
    </source>
</evidence>
<feature type="domain" description="ABC transporter" evidence="4">
    <location>
        <begin position="22"/>
        <end position="93"/>
    </location>
</feature>
<evidence type="ECO:0000259" key="4">
    <source>
        <dbReference type="Pfam" id="PF00005"/>
    </source>
</evidence>
<sequence>EMKKIITVRNLEYTYPDGTRALKEIDLDILKGESVGLIGPNGAGKSTLLLHLNGILKGRQGSVEVLGMKVEEKNLIKIRQKVAIVFQQPEDQLFMPTVFDDVAFGPINAGYS</sequence>
<feature type="non-terminal residue" evidence="5">
    <location>
        <position position="1"/>
    </location>
</feature>
<dbReference type="GO" id="GO:0005524">
    <property type="term" value="F:ATP binding"/>
    <property type="evidence" value="ECO:0007669"/>
    <property type="project" value="UniProtKB-KW"/>
</dbReference>
<dbReference type="InterPro" id="IPR027417">
    <property type="entry name" value="P-loop_NTPase"/>
</dbReference>
<keyword evidence="2" id="KW-0547">Nucleotide-binding</keyword>
<reference evidence="5" key="1">
    <citation type="journal article" date="2014" name="Front. Microbiol.">
        <title>High frequency of phylogenetically diverse reductive dehalogenase-homologous genes in deep subseafloor sedimentary metagenomes.</title>
        <authorList>
            <person name="Kawai M."/>
            <person name="Futagami T."/>
            <person name="Toyoda A."/>
            <person name="Takaki Y."/>
            <person name="Nishi S."/>
            <person name="Hori S."/>
            <person name="Arai W."/>
            <person name="Tsubouchi T."/>
            <person name="Morono Y."/>
            <person name="Uchiyama I."/>
            <person name="Ito T."/>
            <person name="Fujiyama A."/>
            <person name="Inagaki F."/>
            <person name="Takami H."/>
        </authorList>
    </citation>
    <scope>NUCLEOTIDE SEQUENCE</scope>
    <source>
        <strain evidence="5">Expedition CK06-06</strain>
    </source>
</reference>
<comment type="caution">
    <text evidence="5">The sequence shown here is derived from an EMBL/GenBank/DDBJ whole genome shotgun (WGS) entry which is preliminary data.</text>
</comment>
<dbReference type="AlphaFoldDB" id="X1RH71"/>
<dbReference type="CDD" id="cd03225">
    <property type="entry name" value="ABC_cobalt_CbiO_domain1"/>
    <property type="match status" value="1"/>
</dbReference>
<dbReference type="PANTHER" id="PTHR43553:SF24">
    <property type="entry name" value="ENERGY-COUPLING FACTOR TRANSPORTER ATP-BINDING PROTEIN ECFA1"/>
    <property type="match status" value="1"/>
</dbReference>
<dbReference type="InterPro" id="IPR003439">
    <property type="entry name" value="ABC_transporter-like_ATP-bd"/>
</dbReference>
<dbReference type="InterPro" id="IPR050095">
    <property type="entry name" value="ECF_ABC_transporter_ATP-bd"/>
</dbReference>
<dbReference type="GO" id="GO:0016887">
    <property type="term" value="F:ATP hydrolysis activity"/>
    <property type="evidence" value="ECO:0007669"/>
    <property type="project" value="InterPro"/>
</dbReference>
<dbReference type="Gene3D" id="3.40.50.300">
    <property type="entry name" value="P-loop containing nucleotide triphosphate hydrolases"/>
    <property type="match status" value="1"/>
</dbReference>
<dbReference type="Pfam" id="PF00005">
    <property type="entry name" value="ABC_tran"/>
    <property type="match status" value="1"/>
</dbReference>